<proteinExistence type="inferred from homology"/>
<dbReference type="Gene3D" id="3.90.550.10">
    <property type="entry name" value="Spore Coat Polysaccharide Biosynthesis Protein SpsA, Chain A"/>
    <property type="match status" value="1"/>
</dbReference>
<dbReference type="Pfam" id="PF00535">
    <property type="entry name" value="Glycos_transf_2"/>
    <property type="match status" value="1"/>
</dbReference>
<accession>A0A563VLC4</accession>
<name>A0A563VLC4_9CYAN</name>
<dbReference type="InterPro" id="IPR001173">
    <property type="entry name" value="Glyco_trans_2-like"/>
</dbReference>
<dbReference type="InterPro" id="IPR029044">
    <property type="entry name" value="Nucleotide-diphossugar_trans"/>
</dbReference>
<dbReference type="SUPFAM" id="SSF53448">
    <property type="entry name" value="Nucleotide-diphospho-sugar transferases"/>
    <property type="match status" value="1"/>
</dbReference>
<sequence length="388" mass="45431">MSLVFYVVQENNMNRPKPKVSILMCVYNGEAYLQEAVDSILQQTFPDFEFVIVDDGSTDSSWQILTKYSKQDSRIVLISNAENLGLEKSLNKGLATVKGKYIARQDADDVSLPNRLQLQVDFLDAHPEVGALGSSIEFIDRESLVLRQLEVATDHDSIEALLLVNNCLWHSSMMMRRHLLQELAGYNENMLHAEDYDLWWRISRHSRLANLPDILLQYRQDNVSAISKLKRQQQLECAQKISLRAVQESLPKTALNIDKLAYERFWWAYLGLIDPQSYQKCWYSDRGKSELLRWQDIRQLQPFWDLLANHPAGAKIWGSRLYELVLYCLRIRQTSTGLYLLWVGWRQLQMPISWSIVFRSSTKPYLPNFFHRLWRIKQQKQQKPLFSN</sequence>
<dbReference type="AlphaFoldDB" id="A0A563VLC4"/>
<keyword evidence="2" id="KW-0328">Glycosyltransferase</keyword>
<evidence type="ECO:0000256" key="2">
    <source>
        <dbReference type="ARBA" id="ARBA00022676"/>
    </source>
</evidence>
<evidence type="ECO:0000313" key="5">
    <source>
        <dbReference type="EMBL" id="VEP12239.1"/>
    </source>
</evidence>
<dbReference type="PANTHER" id="PTHR43685:SF5">
    <property type="entry name" value="GLYCOSYLTRANSFERASE EPSE-RELATED"/>
    <property type="match status" value="1"/>
</dbReference>
<evidence type="ECO:0000256" key="1">
    <source>
        <dbReference type="ARBA" id="ARBA00006739"/>
    </source>
</evidence>
<organism evidence="5 6">
    <name type="scientific">Hyella patelloides LEGE 07179</name>
    <dbReference type="NCBI Taxonomy" id="945734"/>
    <lineage>
        <taxon>Bacteria</taxon>
        <taxon>Bacillati</taxon>
        <taxon>Cyanobacteriota</taxon>
        <taxon>Cyanophyceae</taxon>
        <taxon>Pleurocapsales</taxon>
        <taxon>Hyellaceae</taxon>
        <taxon>Hyella</taxon>
    </lineage>
</organism>
<dbReference type="InterPro" id="IPR050834">
    <property type="entry name" value="Glycosyltransf_2"/>
</dbReference>
<gene>
    <name evidence="5" type="ORF">H1P_140022</name>
</gene>
<protein>
    <submittedName>
        <fullName evidence="5">Putative glycosyl transferase, family 2</fullName>
    </submittedName>
</protein>
<evidence type="ECO:0000313" key="6">
    <source>
        <dbReference type="Proteomes" id="UP000320055"/>
    </source>
</evidence>
<dbReference type="GO" id="GO:0016757">
    <property type="term" value="F:glycosyltransferase activity"/>
    <property type="evidence" value="ECO:0007669"/>
    <property type="project" value="UniProtKB-KW"/>
</dbReference>
<dbReference type="PANTHER" id="PTHR43685">
    <property type="entry name" value="GLYCOSYLTRANSFERASE"/>
    <property type="match status" value="1"/>
</dbReference>
<keyword evidence="3 5" id="KW-0808">Transferase</keyword>
<dbReference type="Proteomes" id="UP000320055">
    <property type="component" value="Unassembled WGS sequence"/>
</dbReference>
<keyword evidence="6" id="KW-1185">Reference proteome</keyword>
<dbReference type="EMBL" id="CAACVJ010000046">
    <property type="protein sequence ID" value="VEP12239.1"/>
    <property type="molecule type" value="Genomic_DNA"/>
</dbReference>
<reference evidence="5 6" key="1">
    <citation type="submission" date="2019-01" db="EMBL/GenBank/DDBJ databases">
        <authorList>
            <person name="Brito A."/>
        </authorList>
    </citation>
    <scope>NUCLEOTIDE SEQUENCE [LARGE SCALE GENOMIC DNA]</scope>
    <source>
        <strain evidence="5">1</strain>
    </source>
</reference>
<evidence type="ECO:0000256" key="3">
    <source>
        <dbReference type="ARBA" id="ARBA00022679"/>
    </source>
</evidence>
<feature type="domain" description="Glycosyltransferase 2-like" evidence="4">
    <location>
        <begin position="21"/>
        <end position="181"/>
    </location>
</feature>
<comment type="similarity">
    <text evidence="1">Belongs to the glycosyltransferase 2 family.</text>
</comment>
<evidence type="ECO:0000259" key="4">
    <source>
        <dbReference type="Pfam" id="PF00535"/>
    </source>
</evidence>